<feature type="domain" description="J" evidence="2">
    <location>
        <begin position="8"/>
        <end position="78"/>
    </location>
</feature>
<dbReference type="Gene3D" id="1.10.287.110">
    <property type="entry name" value="DnaJ domain"/>
    <property type="match status" value="1"/>
</dbReference>
<dbReference type="EMBL" id="ML977349">
    <property type="protein sequence ID" value="KAF2108189.1"/>
    <property type="molecule type" value="Genomic_DNA"/>
</dbReference>
<dbReference type="CDD" id="cd06257">
    <property type="entry name" value="DnaJ"/>
    <property type="match status" value="1"/>
</dbReference>
<evidence type="ECO:0000313" key="4">
    <source>
        <dbReference type="Proteomes" id="UP000799770"/>
    </source>
</evidence>
<dbReference type="SUPFAM" id="SSF46565">
    <property type="entry name" value="Chaperone J-domain"/>
    <property type="match status" value="1"/>
</dbReference>
<dbReference type="PANTHER" id="PTHR44825">
    <property type="match status" value="1"/>
</dbReference>
<dbReference type="OrthoDB" id="442087at2759"/>
<protein>
    <recommendedName>
        <fullName evidence="2">J domain-containing protein</fullName>
    </recommendedName>
</protein>
<dbReference type="InterPro" id="IPR036869">
    <property type="entry name" value="J_dom_sf"/>
</dbReference>
<name>A0A6A5YLN8_9PLEO</name>
<evidence type="ECO:0000259" key="2">
    <source>
        <dbReference type="PROSITE" id="PS50076"/>
    </source>
</evidence>
<keyword evidence="4" id="KW-1185">Reference proteome</keyword>
<evidence type="ECO:0000256" key="1">
    <source>
        <dbReference type="SAM" id="MobiDB-lite"/>
    </source>
</evidence>
<dbReference type="AlphaFoldDB" id="A0A6A5YLN8"/>
<dbReference type="PRINTS" id="PR00625">
    <property type="entry name" value="JDOMAIN"/>
</dbReference>
<accession>A0A6A5YLN8</accession>
<feature type="compositionally biased region" description="Low complexity" evidence="1">
    <location>
        <begin position="88"/>
        <end position="103"/>
    </location>
</feature>
<feature type="region of interest" description="Disordered" evidence="1">
    <location>
        <begin position="80"/>
        <end position="133"/>
    </location>
</feature>
<dbReference type="InterPro" id="IPR052763">
    <property type="entry name" value="DnaJ_C4"/>
</dbReference>
<evidence type="ECO:0000313" key="3">
    <source>
        <dbReference type="EMBL" id="KAF2108189.1"/>
    </source>
</evidence>
<dbReference type="Proteomes" id="UP000799770">
    <property type="component" value="Unassembled WGS sequence"/>
</dbReference>
<dbReference type="SMART" id="SM00271">
    <property type="entry name" value="DnaJ"/>
    <property type="match status" value="1"/>
</dbReference>
<organism evidence="3 4">
    <name type="scientific">Lophiotrema nucula</name>
    <dbReference type="NCBI Taxonomy" id="690887"/>
    <lineage>
        <taxon>Eukaryota</taxon>
        <taxon>Fungi</taxon>
        <taxon>Dikarya</taxon>
        <taxon>Ascomycota</taxon>
        <taxon>Pezizomycotina</taxon>
        <taxon>Dothideomycetes</taxon>
        <taxon>Pleosporomycetidae</taxon>
        <taxon>Pleosporales</taxon>
        <taxon>Lophiotremataceae</taxon>
        <taxon>Lophiotrema</taxon>
    </lineage>
</organism>
<sequence>MQPTEASTHYEVLGVDPDASTAAIKQAYYNLARHNHADKTVDVAPKERIRREEVMKRVNNAWEVLKDDKARTRYHLELGFGNSTWKSPPQQNPQTQQQYKPPQNGKEPPVEMQSRPKRRQFHPVFQPPPRPEPWPELNRQVKAVHINGWRVVLHFSQWFEIDGQIKDETPEKYFEQFVTLKIPLKKTRDKMAEEWDDVIVTILKTPLEKEVTTIQSLFKHDLHGSNTIGSYLYLTLCCPSNSPRLRRNWHFGFEIEVHHEAPPFLADRKATHIIMSRFEPAEDVREQGFRQGVKKPEYPPAAPEHRLTSDRDLRPLRLLKLGDDYYDAVGYGRQNWAWHRLAAVGYRYRQPEPGYRHCDFGGLGQPEDRTENDSLV</sequence>
<dbReference type="PANTHER" id="PTHR44825:SF1">
    <property type="entry name" value="DNAJ HOMOLOG SUBFAMILY C MEMBER 4"/>
    <property type="match status" value="1"/>
</dbReference>
<reference evidence="3" key="1">
    <citation type="journal article" date="2020" name="Stud. Mycol.">
        <title>101 Dothideomycetes genomes: a test case for predicting lifestyles and emergence of pathogens.</title>
        <authorList>
            <person name="Haridas S."/>
            <person name="Albert R."/>
            <person name="Binder M."/>
            <person name="Bloem J."/>
            <person name="Labutti K."/>
            <person name="Salamov A."/>
            <person name="Andreopoulos B."/>
            <person name="Baker S."/>
            <person name="Barry K."/>
            <person name="Bills G."/>
            <person name="Bluhm B."/>
            <person name="Cannon C."/>
            <person name="Castanera R."/>
            <person name="Culley D."/>
            <person name="Daum C."/>
            <person name="Ezra D."/>
            <person name="Gonzalez J."/>
            <person name="Henrissat B."/>
            <person name="Kuo A."/>
            <person name="Liang C."/>
            <person name="Lipzen A."/>
            <person name="Lutzoni F."/>
            <person name="Magnuson J."/>
            <person name="Mondo S."/>
            <person name="Nolan M."/>
            <person name="Ohm R."/>
            <person name="Pangilinan J."/>
            <person name="Park H.-J."/>
            <person name="Ramirez L."/>
            <person name="Alfaro M."/>
            <person name="Sun H."/>
            <person name="Tritt A."/>
            <person name="Yoshinaga Y."/>
            <person name="Zwiers L.-H."/>
            <person name="Turgeon B."/>
            <person name="Goodwin S."/>
            <person name="Spatafora J."/>
            <person name="Crous P."/>
            <person name="Grigoriev I."/>
        </authorList>
    </citation>
    <scope>NUCLEOTIDE SEQUENCE</scope>
    <source>
        <strain evidence="3">CBS 627.86</strain>
    </source>
</reference>
<dbReference type="InterPro" id="IPR001623">
    <property type="entry name" value="DnaJ_domain"/>
</dbReference>
<dbReference type="Pfam" id="PF00226">
    <property type="entry name" value="DnaJ"/>
    <property type="match status" value="1"/>
</dbReference>
<proteinExistence type="predicted"/>
<gene>
    <name evidence="3" type="ORF">BDV96DRAFT_653079</name>
</gene>
<dbReference type="PROSITE" id="PS50076">
    <property type="entry name" value="DNAJ_2"/>
    <property type="match status" value="1"/>
</dbReference>